<dbReference type="Proteomes" id="UP000094271">
    <property type="component" value="Unassembled WGS sequence"/>
</dbReference>
<evidence type="ECO:0000313" key="8">
    <source>
        <dbReference type="EMBL" id="ODR54173.1"/>
    </source>
</evidence>
<organism evidence="8 9">
    <name type="scientific">Eisenbergiella tayi</name>
    <dbReference type="NCBI Taxonomy" id="1432052"/>
    <lineage>
        <taxon>Bacteria</taxon>
        <taxon>Bacillati</taxon>
        <taxon>Bacillota</taxon>
        <taxon>Clostridia</taxon>
        <taxon>Lachnospirales</taxon>
        <taxon>Lachnospiraceae</taxon>
        <taxon>Eisenbergiella</taxon>
    </lineage>
</organism>
<reference evidence="8 9" key="1">
    <citation type="submission" date="2016-08" db="EMBL/GenBank/DDBJ databases">
        <authorList>
            <person name="Seilhamer J.J."/>
        </authorList>
    </citation>
    <scope>NUCLEOTIDE SEQUENCE [LARGE SCALE GENOMIC DNA]</scope>
    <source>
        <strain evidence="8 9">NML150140-1</strain>
    </source>
</reference>
<gene>
    <name evidence="8" type="ORF">BEI59_06365</name>
</gene>
<dbReference type="InterPro" id="IPR015422">
    <property type="entry name" value="PyrdxlP-dep_Trfase_small"/>
</dbReference>
<dbReference type="EMBL" id="MEHA01000003">
    <property type="protein sequence ID" value="ODR54173.1"/>
    <property type="molecule type" value="Genomic_DNA"/>
</dbReference>
<dbReference type="PROSITE" id="PS00105">
    <property type="entry name" value="AA_TRANSFER_CLASS_1"/>
    <property type="match status" value="1"/>
</dbReference>
<evidence type="ECO:0000256" key="5">
    <source>
        <dbReference type="ARBA" id="ARBA00022898"/>
    </source>
</evidence>
<dbReference type="SUPFAM" id="SSF53383">
    <property type="entry name" value="PLP-dependent transferases"/>
    <property type="match status" value="1"/>
</dbReference>
<keyword evidence="5" id="KW-0663">Pyridoxal phosphate</keyword>
<evidence type="ECO:0000313" key="9">
    <source>
        <dbReference type="Proteomes" id="UP000094271"/>
    </source>
</evidence>
<dbReference type="Gene3D" id="3.90.1150.10">
    <property type="entry name" value="Aspartate Aminotransferase, domain 1"/>
    <property type="match status" value="1"/>
</dbReference>
<dbReference type="PANTHER" id="PTHR46383">
    <property type="entry name" value="ASPARTATE AMINOTRANSFERASE"/>
    <property type="match status" value="1"/>
</dbReference>
<dbReference type="OrthoDB" id="9802328at2"/>
<dbReference type="InterPro" id="IPR015424">
    <property type="entry name" value="PyrdxlP-dep_Trfase"/>
</dbReference>
<evidence type="ECO:0000256" key="3">
    <source>
        <dbReference type="ARBA" id="ARBA00022576"/>
    </source>
</evidence>
<name>A0A1E3UMF6_9FIRM</name>
<evidence type="ECO:0000256" key="2">
    <source>
        <dbReference type="ARBA" id="ARBA00007441"/>
    </source>
</evidence>
<comment type="cofactor">
    <cofactor evidence="1 6">
        <name>pyridoxal 5'-phosphate</name>
        <dbReference type="ChEBI" id="CHEBI:597326"/>
    </cofactor>
</comment>
<dbReference type="PANTHER" id="PTHR46383:SF4">
    <property type="entry name" value="AMINOTRANSFERASE"/>
    <property type="match status" value="1"/>
</dbReference>
<dbReference type="InterPro" id="IPR050596">
    <property type="entry name" value="AspAT/PAT-like"/>
</dbReference>
<dbReference type="GO" id="GO:0030170">
    <property type="term" value="F:pyridoxal phosphate binding"/>
    <property type="evidence" value="ECO:0007669"/>
    <property type="project" value="InterPro"/>
</dbReference>
<sequence length="383" mass="41032">MVDRLCTSLGGLSLSAIRRYTALAAEREDCIVLTIGEPDLPTPAPICEAAVRALAGGSTHYTANQGSASLRAKLAAYEAKTRQLDYGPDEIIVTAGATEAIYCALTGVLDPGDEVVIPTPAFGLYETVTRLAGAVPVYLDTARTGFQLTYEALCAAITPRTKALVLNSPNNPTGAVYTEASLAAVCRAVGDRPIFILCDDVYRGLCTRPCSDPAALPGLRERLLIAQSFSKPWAMTGWRIGYLMGSAPVIRKLTALHGHILTCAPSMLQAACETALETDTAPMRETYAKRRALVLRRLHAMGLCCPAPEGAFYAFPDIRAFGLCSEAFCLRLIAEAGVAAVPGSCFGTEGHIRISYCCGEQTLERGMDRLEAFLEKLKQERKT</sequence>
<evidence type="ECO:0000256" key="4">
    <source>
        <dbReference type="ARBA" id="ARBA00022679"/>
    </source>
</evidence>
<keyword evidence="4 6" id="KW-0808">Transferase</keyword>
<accession>A0A1E3UMF6</accession>
<comment type="similarity">
    <text evidence="2 6">Belongs to the class-I pyridoxal-phosphate-dependent aminotransferase family.</text>
</comment>
<dbReference type="FunFam" id="3.40.640.10:FF:000033">
    <property type="entry name" value="Aspartate aminotransferase"/>
    <property type="match status" value="1"/>
</dbReference>
<evidence type="ECO:0000259" key="7">
    <source>
        <dbReference type="Pfam" id="PF00155"/>
    </source>
</evidence>
<evidence type="ECO:0000256" key="1">
    <source>
        <dbReference type="ARBA" id="ARBA00001933"/>
    </source>
</evidence>
<proteinExistence type="inferred from homology"/>
<dbReference type="GO" id="GO:0006520">
    <property type="term" value="P:amino acid metabolic process"/>
    <property type="evidence" value="ECO:0007669"/>
    <property type="project" value="InterPro"/>
</dbReference>
<dbReference type="InterPro" id="IPR015421">
    <property type="entry name" value="PyrdxlP-dep_Trfase_major"/>
</dbReference>
<dbReference type="Gene3D" id="3.40.640.10">
    <property type="entry name" value="Type I PLP-dependent aspartate aminotransferase-like (Major domain)"/>
    <property type="match status" value="1"/>
</dbReference>
<keyword evidence="3 6" id="KW-0032">Aminotransferase</keyword>
<dbReference type="RefSeq" id="WP_069431334.1">
    <property type="nucleotide sequence ID" value="NZ_MEHA01000003.1"/>
</dbReference>
<dbReference type="GO" id="GO:0008483">
    <property type="term" value="F:transaminase activity"/>
    <property type="evidence" value="ECO:0007669"/>
    <property type="project" value="UniProtKB-KW"/>
</dbReference>
<evidence type="ECO:0000256" key="6">
    <source>
        <dbReference type="RuleBase" id="RU000481"/>
    </source>
</evidence>
<dbReference type="InterPro" id="IPR004839">
    <property type="entry name" value="Aminotransferase_I/II_large"/>
</dbReference>
<dbReference type="InterPro" id="IPR004838">
    <property type="entry name" value="NHTrfase_class1_PyrdxlP-BS"/>
</dbReference>
<dbReference type="Pfam" id="PF00155">
    <property type="entry name" value="Aminotran_1_2"/>
    <property type="match status" value="1"/>
</dbReference>
<dbReference type="CDD" id="cd00609">
    <property type="entry name" value="AAT_like"/>
    <property type="match status" value="1"/>
</dbReference>
<dbReference type="EC" id="2.6.1.-" evidence="6"/>
<feature type="domain" description="Aminotransferase class I/classII large" evidence="7">
    <location>
        <begin position="29"/>
        <end position="370"/>
    </location>
</feature>
<comment type="caution">
    <text evidence="8">The sequence shown here is derived from an EMBL/GenBank/DDBJ whole genome shotgun (WGS) entry which is preliminary data.</text>
</comment>
<dbReference type="AlphaFoldDB" id="A0A1E3UMF6"/>
<protein>
    <recommendedName>
        <fullName evidence="6">Aminotransferase</fullName>
        <ecNumber evidence="6">2.6.1.-</ecNumber>
    </recommendedName>
</protein>